<keyword evidence="1" id="KW-0808">Transferase</keyword>
<evidence type="ECO:0000313" key="1">
    <source>
        <dbReference type="EMBL" id="NEC38333.1"/>
    </source>
</evidence>
<dbReference type="AlphaFoldDB" id="A0A6G3TP20"/>
<evidence type="ECO:0000313" key="2">
    <source>
        <dbReference type="Proteomes" id="UP000475666"/>
    </source>
</evidence>
<dbReference type="EMBL" id="JAAGMQ010001033">
    <property type="protein sequence ID" value="NEC38333.1"/>
    <property type="molecule type" value="Genomic_DNA"/>
</dbReference>
<proteinExistence type="predicted"/>
<feature type="non-terminal residue" evidence="1">
    <location>
        <position position="1"/>
    </location>
</feature>
<reference evidence="1 2" key="1">
    <citation type="submission" date="2020-01" db="EMBL/GenBank/DDBJ databases">
        <title>Insect and environment-associated Actinomycetes.</title>
        <authorList>
            <person name="Currrie C."/>
            <person name="Chevrette M."/>
            <person name="Carlson C."/>
            <person name="Stubbendieck R."/>
            <person name="Wendt-Pienkowski E."/>
        </authorList>
    </citation>
    <scope>NUCLEOTIDE SEQUENCE [LARGE SCALE GENOMIC DNA]</scope>
    <source>
        <strain evidence="1 2">SID7739</strain>
    </source>
</reference>
<dbReference type="GO" id="GO:0016740">
    <property type="term" value="F:transferase activity"/>
    <property type="evidence" value="ECO:0007669"/>
    <property type="project" value="UniProtKB-KW"/>
</dbReference>
<name>A0A6G3TP20_9ACTN</name>
<dbReference type="Proteomes" id="UP000475666">
    <property type="component" value="Unassembled WGS sequence"/>
</dbReference>
<protein>
    <submittedName>
        <fullName evidence="1">CDP-glycerol glycerophosphotransferase family protein</fullName>
    </submittedName>
</protein>
<comment type="caution">
    <text evidence="1">The sequence shown here is derived from an EMBL/GenBank/DDBJ whole genome shotgun (WGS) entry which is preliminary data.</text>
</comment>
<organism evidence="1 2">
    <name type="scientific">Streptomyces rubrogriseus</name>
    <dbReference type="NCBI Taxonomy" id="194673"/>
    <lineage>
        <taxon>Bacteria</taxon>
        <taxon>Bacillati</taxon>
        <taxon>Actinomycetota</taxon>
        <taxon>Actinomycetes</taxon>
        <taxon>Kitasatosporales</taxon>
        <taxon>Streptomycetaceae</taxon>
        <taxon>Streptomyces</taxon>
        <taxon>Streptomyces violaceoruber group</taxon>
    </lineage>
</organism>
<sequence length="40" mass="4239">RAAERVVRRVLLGEPPEALPPVLPLAERVPAPAAATLVRS</sequence>
<gene>
    <name evidence="1" type="ORF">G3I66_34985</name>
</gene>
<accession>A0A6G3TP20</accession>